<evidence type="ECO:0000256" key="1">
    <source>
        <dbReference type="SAM" id="SignalP"/>
    </source>
</evidence>
<comment type="caution">
    <text evidence="2">The sequence shown here is derived from an EMBL/GenBank/DDBJ whole genome shotgun (WGS) entry which is preliminary data.</text>
</comment>
<feature type="non-terminal residue" evidence="2">
    <location>
        <position position="88"/>
    </location>
</feature>
<keyword evidence="1" id="KW-0732">Signal</keyword>
<name>A0A1Y3EAD1_9BILA</name>
<feature type="signal peptide" evidence="1">
    <location>
        <begin position="1"/>
        <end position="19"/>
    </location>
</feature>
<sequence length="88" mass="9693">MHKLEFLLLISILQISVNANWDCGNQYQQKLAATVSKGEYNTLSAEETSWVVTVETDKRVCIGYLVGKRAMPEPTADVVLSSKDCVGS</sequence>
<dbReference type="Proteomes" id="UP000243006">
    <property type="component" value="Unassembled WGS sequence"/>
</dbReference>
<organism evidence="2 3">
    <name type="scientific">Trichinella nativa</name>
    <dbReference type="NCBI Taxonomy" id="6335"/>
    <lineage>
        <taxon>Eukaryota</taxon>
        <taxon>Metazoa</taxon>
        <taxon>Ecdysozoa</taxon>
        <taxon>Nematoda</taxon>
        <taxon>Enoplea</taxon>
        <taxon>Dorylaimia</taxon>
        <taxon>Trichinellida</taxon>
        <taxon>Trichinellidae</taxon>
        <taxon>Trichinella</taxon>
    </lineage>
</organism>
<feature type="chain" id="PRO_5013050927" description="Peptidase S1 domain-containing protein" evidence="1">
    <location>
        <begin position="20"/>
        <end position="88"/>
    </location>
</feature>
<gene>
    <name evidence="2" type="ORF">D917_10471</name>
</gene>
<dbReference type="AlphaFoldDB" id="A0A1Y3EAD1"/>
<proteinExistence type="predicted"/>
<evidence type="ECO:0008006" key="4">
    <source>
        <dbReference type="Google" id="ProtNLM"/>
    </source>
</evidence>
<protein>
    <recommendedName>
        <fullName evidence="4">Peptidase S1 domain-containing protein</fullName>
    </recommendedName>
</protein>
<evidence type="ECO:0000313" key="3">
    <source>
        <dbReference type="Proteomes" id="UP000243006"/>
    </source>
</evidence>
<accession>A0A1Y3EAD1</accession>
<reference evidence="2 3" key="1">
    <citation type="submission" date="2015-04" db="EMBL/GenBank/DDBJ databases">
        <title>Draft genome of the roundworm Trichinella nativa.</title>
        <authorList>
            <person name="Mitreva M."/>
        </authorList>
    </citation>
    <scope>NUCLEOTIDE SEQUENCE [LARGE SCALE GENOMIC DNA]</scope>
    <source>
        <strain evidence="2 3">ISS45</strain>
    </source>
</reference>
<evidence type="ECO:0000313" key="2">
    <source>
        <dbReference type="EMBL" id="OUC42083.1"/>
    </source>
</evidence>
<dbReference type="EMBL" id="LVZM01018279">
    <property type="protein sequence ID" value="OUC42083.1"/>
    <property type="molecule type" value="Genomic_DNA"/>
</dbReference>